<sequence length="215" mass="24134">MLLLRRAQESNNAATRAVSIHILPLVHFLPLDTQRITRSTKIGSSKTLETSHQFMSATSINGHRNRNTLHDDDTGSRPRSKIDAPAPSMNWQPSPTGLTNFKEFTHSFTSLNLLESIYLLRKAIGPFKEASPRTTAIVSLFTQVAVRALIRLRQFASHCKSQSLRSAPLLRKLWWCVKGIENGSLIEQEDRSTLEAGPQQCVIVRLSARLMQTPH</sequence>
<dbReference type="EMBL" id="ML213507">
    <property type="protein sequence ID" value="TFK53287.1"/>
    <property type="molecule type" value="Genomic_DNA"/>
</dbReference>
<keyword evidence="3" id="KW-1185">Reference proteome</keyword>
<gene>
    <name evidence="2" type="ORF">OE88DRAFT_1238742</name>
</gene>
<name>A0A5C3N8X8_9AGAM</name>
<evidence type="ECO:0000256" key="1">
    <source>
        <dbReference type="SAM" id="MobiDB-lite"/>
    </source>
</evidence>
<reference evidence="2 3" key="1">
    <citation type="journal article" date="2019" name="Nat. Ecol. Evol.">
        <title>Megaphylogeny resolves global patterns of mushroom evolution.</title>
        <authorList>
            <person name="Varga T."/>
            <person name="Krizsan K."/>
            <person name="Foldi C."/>
            <person name="Dima B."/>
            <person name="Sanchez-Garcia M."/>
            <person name="Sanchez-Ramirez S."/>
            <person name="Szollosi G.J."/>
            <person name="Szarkandi J.G."/>
            <person name="Papp V."/>
            <person name="Albert L."/>
            <person name="Andreopoulos W."/>
            <person name="Angelini C."/>
            <person name="Antonin V."/>
            <person name="Barry K.W."/>
            <person name="Bougher N.L."/>
            <person name="Buchanan P."/>
            <person name="Buyck B."/>
            <person name="Bense V."/>
            <person name="Catcheside P."/>
            <person name="Chovatia M."/>
            <person name="Cooper J."/>
            <person name="Damon W."/>
            <person name="Desjardin D."/>
            <person name="Finy P."/>
            <person name="Geml J."/>
            <person name="Haridas S."/>
            <person name="Hughes K."/>
            <person name="Justo A."/>
            <person name="Karasinski D."/>
            <person name="Kautmanova I."/>
            <person name="Kiss B."/>
            <person name="Kocsube S."/>
            <person name="Kotiranta H."/>
            <person name="LaButti K.M."/>
            <person name="Lechner B.E."/>
            <person name="Liimatainen K."/>
            <person name="Lipzen A."/>
            <person name="Lukacs Z."/>
            <person name="Mihaltcheva S."/>
            <person name="Morgado L.N."/>
            <person name="Niskanen T."/>
            <person name="Noordeloos M.E."/>
            <person name="Ohm R.A."/>
            <person name="Ortiz-Santana B."/>
            <person name="Ovrebo C."/>
            <person name="Racz N."/>
            <person name="Riley R."/>
            <person name="Savchenko A."/>
            <person name="Shiryaev A."/>
            <person name="Soop K."/>
            <person name="Spirin V."/>
            <person name="Szebenyi C."/>
            <person name="Tomsovsky M."/>
            <person name="Tulloss R.E."/>
            <person name="Uehling J."/>
            <person name="Grigoriev I.V."/>
            <person name="Vagvolgyi C."/>
            <person name="Papp T."/>
            <person name="Martin F.M."/>
            <person name="Miettinen O."/>
            <person name="Hibbett D.S."/>
            <person name="Nagy L.G."/>
        </authorList>
    </citation>
    <scope>NUCLEOTIDE SEQUENCE [LARGE SCALE GENOMIC DNA]</scope>
    <source>
        <strain evidence="2 3">OMC1185</strain>
    </source>
</reference>
<feature type="region of interest" description="Disordered" evidence="1">
    <location>
        <begin position="62"/>
        <end position="95"/>
    </location>
</feature>
<organism evidence="2 3">
    <name type="scientific">Heliocybe sulcata</name>
    <dbReference type="NCBI Taxonomy" id="5364"/>
    <lineage>
        <taxon>Eukaryota</taxon>
        <taxon>Fungi</taxon>
        <taxon>Dikarya</taxon>
        <taxon>Basidiomycota</taxon>
        <taxon>Agaricomycotina</taxon>
        <taxon>Agaricomycetes</taxon>
        <taxon>Gloeophyllales</taxon>
        <taxon>Gloeophyllaceae</taxon>
        <taxon>Heliocybe</taxon>
    </lineage>
</organism>
<evidence type="ECO:0000313" key="3">
    <source>
        <dbReference type="Proteomes" id="UP000305948"/>
    </source>
</evidence>
<accession>A0A5C3N8X8</accession>
<proteinExistence type="predicted"/>
<evidence type="ECO:0000313" key="2">
    <source>
        <dbReference type="EMBL" id="TFK53287.1"/>
    </source>
</evidence>
<dbReference type="AlphaFoldDB" id="A0A5C3N8X8"/>
<feature type="compositionally biased region" description="Basic and acidic residues" evidence="1">
    <location>
        <begin position="68"/>
        <end position="82"/>
    </location>
</feature>
<protein>
    <submittedName>
        <fullName evidence="2">Uncharacterized protein</fullName>
    </submittedName>
</protein>
<dbReference type="Proteomes" id="UP000305948">
    <property type="component" value="Unassembled WGS sequence"/>
</dbReference>